<evidence type="ECO:0000313" key="2">
    <source>
        <dbReference type="EMBL" id="GAA3365502.1"/>
    </source>
</evidence>
<sequence>MIARWERGERVPGPDSIVALCAVLDINGEARERVITLAREAATELANSVSVGADGEADALAALMDFERNAQRITNVAPVVIPGLLQTSDYARAIVDGSTSNAARDRMVSMRIGRRDVLTRRRNPVQYTAFLLEWALLQPIGDDEAMRDQLEFLLEMSERENVTIRVVPQSAGWTPIHAGQYVLLEFAKASPVVLLEHLRSSTLLRDEGDVRAFVSARDDIETMAMSPADTAGLIGEVLDRRG</sequence>
<proteinExistence type="predicted"/>
<keyword evidence="3" id="KW-1185">Reference proteome</keyword>
<dbReference type="InterPro" id="IPR001387">
    <property type="entry name" value="Cro/C1-type_HTH"/>
</dbReference>
<dbReference type="PROSITE" id="PS50943">
    <property type="entry name" value="HTH_CROC1"/>
    <property type="match status" value="1"/>
</dbReference>
<dbReference type="EMBL" id="BAAAYK010000038">
    <property type="protein sequence ID" value="GAA3365502.1"/>
    <property type="molecule type" value="Genomic_DNA"/>
</dbReference>
<gene>
    <name evidence="2" type="ORF">GCM10020366_65660</name>
</gene>
<dbReference type="Proteomes" id="UP001500483">
    <property type="component" value="Unassembled WGS sequence"/>
</dbReference>
<organism evidence="2 3">
    <name type="scientific">Saccharopolyspora gregorii</name>
    <dbReference type="NCBI Taxonomy" id="33914"/>
    <lineage>
        <taxon>Bacteria</taxon>
        <taxon>Bacillati</taxon>
        <taxon>Actinomycetota</taxon>
        <taxon>Actinomycetes</taxon>
        <taxon>Pseudonocardiales</taxon>
        <taxon>Pseudonocardiaceae</taxon>
        <taxon>Saccharopolyspora</taxon>
    </lineage>
</organism>
<comment type="caution">
    <text evidence="2">The sequence shown here is derived from an EMBL/GenBank/DDBJ whole genome shotgun (WGS) entry which is preliminary data.</text>
</comment>
<dbReference type="Pfam" id="PF19054">
    <property type="entry name" value="DUF5753"/>
    <property type="match status" value="1"/>
</dbReference>
<reference evidence="3" key="1">
    <citation type="journal article" date="2019" name="Int. J. Syst. Evol. Microbiol.">
        <title>The Global Catalogue of Microorganisms (GCM) 10K type strain sequencing project: providing services to taxonomists for standard genome sequencing and annotation.</title>
        <authorList>
            <consortium name="The Broad Institute Genomics Platform"/>
            <consortium name="The Broad Institute Genome Sequencing Center for Infectious Disease"/>
            <person name="Wu L."/>
            <person name="Ma J."/>
        </authorList>
    </citation>
    <scope>NUCLEOTIDE SEQUENCE [LARGE SCALE GENOMIC DNA]</scope>
    <source>
        <strain evidence="3">JCM 9687</strain>
    </source>
</reference>
<accession>A0ABP6S1G0</accession>
<dbReference type="InterPro" id="IPR043917">
    <property type="entry name" value="DUF5753"/>
</dbReference>
<evidence type="ECO:0000259" key="1">
    <source>
        <dbReference type="PROSITE" id="PS50943"/>
    </source>
</evidence>
<name>A0ABP6S1G0_9PSEU</name>
<feature type="domain" description="HTH cro/C1-type" evidence="1">
    <location>
        <begin position="1"/>
        <end position="31"/>
    </location>
</feature>
<protein>
    <submittedName>
        <fullName evidence="2">Helix-turn-helix transcriptional regulator</fullName>
    </submittedName>
</protein>
<evidence type="ECO:0000313" key="3">
    <source>
        <dbReference type="Proteomes" id="UP001500483"/>
    </source>
</evidence>